<keyword evidence="2 5" id="KW-0547">Nucleotide-binding</keyword>
<keyword evidence="3" id="KW-0658">Purine biosynthesis</keyword>
<keyword evidence="1" id="KW-0436">Ligase</keyword>
<dbReference type="InterPro" id="IPR040570">
    <property type="entry name" value="LAL_C2"/>
</dbReference>
<dbReference type="RefSeq" id="WP_379517268.1">
    <property type="nucleotide sequence ID" value="NZ_JBHSPA010000031.1"/>
</dbReference>
<name>A0ABW1CR92_9ACTN</name>
<dbReference type="InterPro" id="IPR052032">
    <property type="entry name" value="ATP-dep_AA_Ligase"/>
</dbReference>
<dbReference type="Gene3D" id="3.30.1490.20">
    <property type="entry name" value="ATP-grasp fold, A domain"/>
    <property type="match status" value="1"/>
</dbReference>
<evidence type="ECO:0000259" key="6">
    <source>
        <dbReference type="PROSITE" id="PS50975"/>
    </source>
</evidence>
<dbReference type="PROSITE" id="PS50975">
    <property type="entry name" value="ATP_GRASP"/>
    <property type="match status" value="1"/>
</dbReference>
<feature type="domain" description="ATP-grasp" evidence="6">
    <location>
        <begin position="121"/>
        <end position="314"/>
    </location>
</feature>
<keyword evidence="4 5" id="KW-0067">ATP-binding</keyword>
<dbReference type="Gene3D" id="3.40.50.20">
    <property type="match status" value="1"/>
</dbReference>
<dbReference type="Gene3D" id="3.30.470.20">
    <property type="entry name" value="ATP-grasp fold, B domain"/>
    <property type="match status" value="1"/>
</dbReference>
<comment type="caution">
    <text evidence="7">The sequence shown here is derived from an EMBL/GenBank/DDBJ whole genome shotgun (WGS) entry which is preliminary data.</text>
</comment>
<keyword evidence="8" id="KW-1185">Reference proteome</keyword>
<dbReference type="InterPro" id="IPR003135">
    <property type="entry name" value="ATP-grasp_carboxylate-amine"/>
</dbReference>
<evidence type="ECO:0000313" key="8">
    <source>
        <dbReference type="Proteomes" id="UP001596058"/>
    </source>
</evidence>
<dbReference type="EMBL" id="JBHSPA010000031">
    <property type="protein sequence ID" value="MFC5827767.1"/>
    <property type="molecule type" value="Genomic_DNA"/>
</dbReference>
<sequence>MTRRAAVVFLYRESKPLHREILEDFARAARDAGCLSFCLAPRGTPLADAPVDGYRHYDPGPGHEEVLAGEVSAIAARHPVLRLLSTTEHDVELAAALREHAGIKGLRPEHSVHFRDKDAMTARVAELGIATASWAMPHTLGTIERFAREVGYPLVLKPYDGISCRGTHKVRTRAELGEVWGLIRDRRHDYRAESFVAGEQYHVDILLREGEVLFEAVSRYTHTLLDNYHDYPVGSVALAGAPAGPHNALLDAARAVVTGLGMRTGVTHTEFFLRQDGSLVFGETAARMPGAWAVPMYRAAFGISLPYVWARSEIDPDYRPDIRSHQYAGGWFLVSGARGRISRISSARELMTLPDVVDAQVWRAPGDHIDAPSELGGQNLGYAVVTGDSPEDVAANLGKAHELFTVVAA</sequence>
<dbReference type="InterPro" id="IPR013815">
    <property type="entry name" value="ATP_grasp_subdomain_1"/>
</dbReference>
<dbReference type="Pfam" id="PF02222">
    <property type="entry name" value="ATP-grasp"/>
    <property type="match status" value="1"/>
</dbReference>
<evidence type="ECO:0000256" key="1">
    <source>
        <dbReference type="ARBA" id="ARBA00022598"/>
    </source>
</evidence>
<proteinExistence type="predicted"/>
<evidence type="ECO:0000256" key="2">
    <source>
        <dbReference type="ARBA" id="ARBA00022741"/>
    </source>
</evidence>
<gene>
    <name evidence="7" type="ORF">ACFPZ3_28235</name>
</gene>
<dbReference type="SUPFAM" id="SSF56059">
    <property type="entry name" value="Glutathione synthetase ATP-binding domain-like"/>
    <property type="match status" value="1"/>
</dbReference>
<accession>A0ABW1CR92</accession>
<dbReference type="Proteomes" id="UP001596058">
    <property type="component" value="Unassembled WGS sequence"/>
</dbReference>
<dbReference type="PANTHER" id="PTHR43585">
    <property type="entry name" value="FUMIPYRROLE BIOSYNTHESIS PROTEIN C"/>
    <property type="match status" value="1"/>
</dbReference>
<dbReference type="InterPro" id="IPR011761">
    <property type="entry name" value="ATP-grasp"/>
</dbReference>
<dbReference type="Pfam" id="PF18603">
    <property type="entry name" value="LAL_C2"/>
    <property type="match status" value="1"/>
</dbReference>
<evidence type="ECO:0000256" key="4">
    <source>
        <dbReference type="ARBA" id="ARBA00022840"/>
    </source>
</evidence>
<evidence type="ECO:0000313" key="7">
    <source>
        <dbReference type="EMBL" id="MFC5827767.1"/>
    </source>
</evidence>
<dbReference type="PANTHER" id="PTHR43585:SF2">
    <property type="entry name" value="ATP-GRASP ENZYME FSQD"/>
    <property type="match status" value="1"/>
</dbReference>
<reference evidence="8" key="1">
    <citation type="journal article" date="2019" name="Int. J. Syst. Evol. Microbiol.">
        <title>The Global Catalogue of Microorganisms (GCM) 10K type strain sequencing project: providing services to taxonomists for standard genome sequencing and annotation.</title>
        <authorList>
            <consortium name="The Broad Institute Genomics Platform"/>
            <consortium name="The Broad Institute Genome Sequencing Center for Infectious Disease"/>
            <person name="Wu L."/>
            <person name="Ma J."/>
        </authorList>
    </citation>
    <scope>NUCLEOTIDE SEQUENCE [LARGE SCALE GENOMIC DNA]</scope>
    <source>
        <strain evidence="8">CCUG 53903</strain>
    </source>
</reference>
<protein>
    <submittedName>
        <fullName evidence="7">ATP-grasp domain-containing protein</fullName>
    </submittedName>
</protein>
<evidence type="ECO:0000256" key="3">
    <source>
        <dbReference type="ARBA" id="ARBA00022755"/>
    </source>
</evidence>
<evidence type="ECO:0000256" key="5">
    <source>
        <dbReference type="PROSITE-ProRule" id="PRU00409"/>
    </source>
</evidence>
<organism evidence="7 8">
    <name type="scientific">Nonomuraea insulae</name>
    <dbReference type="NCBI Taxonomy" id="1616787"/>
    <lineage>
        <taxon>Bacteria</taxon>
        <taxon>Bacillati</taxon>
        <taxon>Actinomycetota</taxon>
        <taxon>Actinomycetes</taxon>
        <taxon>Streptosporangiales</taxon>
        <taxon>Streptosporangiaceae</taxon>
        <taxon>Nonomuraea</taxon>
    </lineage>
</organism>